<accession>K0KLX7</accession>
<protein>
    <submittedName>
        <fullName evidence="1">Uncharacterized protein</fullName>
    </submittedName>
</protein>
<dbReference type="InParanoid" id="K0KLX7"/>
<dbReference type="Proteomes" id="UP000009328">
    <property type="component" value="Unassembled WGS sequence"/>
</dbReference>
<sequence>MFSKLRYLLINRKLDTSKMNDNLVAETKGYHAILNLTYEDLIGTLCLESANIKESELAANIYQCHQSDRFIAALLDPRTSFEYKKNAIFQIVEPKNVEYIRFAVKLKLKSHPTKALNKEDIKNIKAFLDWYGAGNYLYIFMRPDLSIANVLTYLNQVGSLKPDKYIDDNVCKLNSERLPRILIMARSPELLKCFHKLLNFYSNSLDSSYCSRHKLLGEVIQKQSSNYVSIEGTIPHRNCVYFFLPQKGNREACINDELLKSYSYAFESVNFENPSSYDGLTYSIYDMECVNDQVNIRSSDDLYEKEPLPKYSDIE</sequence>
<evidence type="ECO:0000313" key="1">
    <source>
        <dbReference type="EMBL" id="CCH42349.1"/>
    </source>
</evidence>
<dbReference type="EMBL" id="CAIF01000040">
    <property type="protein sequence ID" value="CCH42349.1"/>
    <property type="molecule type" value="Genomic_DNA"/>
</dbReference>
<reference evidence="1 2" key="1">
    <citation type="journal article" date="2012" name="Eukaryot. Cell">
        <title>Draft genome sequence of Wickerhamomyces ciferrii NRRL Y-1031 F-60-10.</title>
        <authorList>
            <person name="Schneider J."/>
            <person name="Andrea H."/>
            <person name="Blom J."/>
            <person name="Jaenicke S."/>
            <person name="Ruckert C."/>
            <person name="Schorsch C."/>
            <person name="Szczepanowski R."/>
            <person name="Farwick M."/>
            <person name="Goesmann A."/>
            <person name="Puhler A."/>
            <person name="Schaffer S."/>
            <person name="Tauch A."/>
            <person name="Kohler T."/>
            <person name="Brinkrolf K."/>
        </authorList>
    </citation>
    <scope>NUCLEOTIDE SEQUENCE [LARGE SCALE GENOMIC DNA]</scope>
    <source>
        <strain evidence="2">ATCC 14091 / BCRC 22168 / CBS 111 / JCM 3599 / NBRC 0793 / NRRL Y-1031 F-60-10</strain>
    </source>
</reference>
<keyword evidence="2" id="KW-1185">Reference proteome</keyword>
<proteinExistence type="predicted"/>
<dbReference type="HOGENOM" id="CLU_077213_0_0_1"/>
<evidence type="ECO:0000313" key="2">
    <source>
        <dbReference type="Proteomes" id="UP000009328"/>
    </source>
</evidence>
<dbReference type="AlphaFoldDB" id="K0KLX7"/>
<gene>
    <name evidence="1" type="ORF">BN7_1893</name>
</gene>
<name>K0KLX7_WICCF</name>
<organism evidence="1 2">
    <name type="scientific">Wickerhamomyces ciferrii (strain ATCC 14091 / BCRC 22168 / CBS 111 / JCM 3599 / NBRC 0793 / NRRL Y-1031 F-60-10)</name>
    <name type="common">Yeast</name>
    <name type="synonym">Pichia ciferrii</name>
    <dbReference type="NCBI Taxonomy" id="1206466"/>
    <lineage>
        <taxon>Eukaryota</taxon>
        <taxon>Fungi</taxon>
        <taxon>Dikarya</taxon>
        <taxon>Ascomycota</taxon>
        <taxon>Saccharomycotina</taxon>
        <taxon>Saccharomycetes</taxon>
        <taxon>Phaffomycetales</taxon>
        <taxon>Wickerhamomycetaceae</taxon>
        <taxon>Wickerhamomyces</taxon>
    </lineage>
</organism>
<comment type="caution">
    <text evidence="1">The sequence shown here is derived from an EMBL/GenBank/DDBJ whole genome shotgun (WGS) entry which is preliminary data.</text>
</comment>